<evidence type="ECO:0000313" key="12">
    <source>
        <dbReference type="Proteomes" id="UP000321787"/>
    </source>
</evidence>
<reference evidence="10 12" key="1">
    <citation type="submission" date="2019-07" db="EMBL/GenBank/DDBJ databases">
        <title>Whole genome shotgun sequence of Aliivibrio fischeri NBRC 101058.</title>
        <authorList>
            <person name="Hosoyama A."/>
            <person name="Uohara A."/>
            <person name="Ohji S."/>
            <person name="Ichikawa N."/>
        </authorList>
    </citation>
    <scope>NUCLEOTIDE SEQUENCE [LARGE SCALE GENOMIC DNA]</scope>
    <source>
        <strain evidence="10 12">NBRC 101058</strain>
    </source>
</reference>
<keyword evidence="6" id="KW-1133">Transmembrane helix</keyword>
<evidence type="ECO:0000256" key="2">
    <source>
        <dbReference type="ARBA" id="ARBA00022519"/>
    </source>
</evidence>
<evidence type="ECO:0000259" key="9">
    <source>
        <dbReference type="PROSITE" id="PS50885"/>
    </source>
</evidence>
<name>A0A510UFE7_ALIFS</name>
<dbReference type="Proteomes" id="UP000321787">
    <property type="component" value="Unassembled WGS sequence"/>
</dbReference>
<dbReference type="EMBL" id="WOBN01000014">
    <property type="protein sequence ID" value="MUK49427.1"/>
    <property type="molecule type" value="Genomic_DNA"/>
</dbReference>
<evidence type="ECO:0000259" key="8">
    <source>
        <dbReference type="PROSITE" id="PS50192"/>
    </source>
</evidence>
<evidence type="ECO:0000256" key="1">
    <source>
        <dbReference type="ARBA" id="ARBA00004429"/>
    </source>
</evidence>
<feature type="domain" description="Methyl-accepting transducer" evidence="7">
    <location>
        <begin position="380"/>
        <end position="616"/>
    </location>
</feature>
<reference evidence="11 13" key="2">
    <citation type="submission" date="2019-11" db="EMBL/GenBank/DDBJ databases">
        <title>Using colonization assays and comparative genomics to discover symbiosis behaviors and factors in Vibrio fischeri.</title>
        <authorList>
            <person name="Bongrand C."/>
            <person name="Moriano-Gutierrez S."/>
            <person name="Arevalo P."/>
            <person name="Mcfall-Ngai M."/>
            <person name="Visick K."/>
            <person name="Polz M.F."/>
            <person name="Ruby E.G."/>
        </authorList>
    </citation>
    <scope>NUCLEOTIDE SEQUENCE [LARGE SCALE GENOMIC DNA]</scope>
    <source>
        <strain evidence="11">Emors.4.1</strain>
        <strain evidence="13">emors.4.1</strain>
    </source>
</reference>
<protein>
    <submittedName>
        <fullName evidence="10">Methyl-accepting chemotaxis protein</fullName>
    </submittedName>
</protein>
<dbReference type="RefSeq" id="WP_146863119.1">
    <property type="nucleotide sequence ID" value="NZ_BJTZ01000006.1"/>
</dbReference>
<dbReference type="PANTHER" id="PTHR32089">
    <property type="entry name" value="METHYL-ACCEPTING CHEMOTAXIS PROTEIN MCPB"/>
    <property type="match status" value="1"/>
</dbReference>
<feature type="domain" description="HAMP" evidence="9">
    <location>
        <begin position="323"/>
        <end position="375"/>
    </location>
</feature>
<dbReference type="InterPro" id="IPR003660">
    <property type="entry name" value="HAMP_dom"/>
</dbReference>
<evidence type="ECO:0000256" key="5">
    <source>
        <dbReference type="PROSITE-ProRule" id="PRU00284"/>
    </source>
</evidence>
<dbReference type="PROSITE" id="PS50885">
    <property type="entry name" value="HAMP"/>
    <property type="match status" value="1"/>
</dbReference>
<dbReference type="FunFam" id="1.10.287.950:FF:000001">
    <property type="entry name" value="Methyl-accepting chemotaxis sensory transducer"/>
    <property type="match status" value="1"/>
</dbReference>
<dbReference type="EMBL" id="BJTZ01000006">
    <property type="protein sequence ID" value="GEK13354.1"/>
    <property type="molecule type" value="Genomic_DNA"/>
</dbReference>
<keyword evidence="2" id="KW-0997">Cell inner membrane</keyword>
<proteinExistence type="inferred from homology"/>
<dbReference type="AlphaFoldDB" id="A0A510UFE7"/>
<evidence type="ECO:0000313" key="10">
    <source>
        <dbReference type="EMBL" id="GEK13354.1"/>
    </source>
</evidence>
<dbReference type="CDD" id="cd11386">
    <property type="entry name" value="MCP_signal"/>
    <property type="match status" value="1"/>
</dbReference>
<evidence type="ECO:0000256" key="6">
    <source>
        <dbReference type="SAM" id="Phobius"/>
    </source>
</evidence>
<dbReference type="Pfam" id="PF00015">
    <property type="entry name" value="MCPsignal"/>
    <property type="match status" value="1"/>
</dbReference>
<dbReference type="PROSITE" id="PS50111">
    <property type="entry name" value="CHEMOTAXIS_TRANSDUC_2"/>
    <property type="match status" value="1"/>
</dbReference>
<dbReference type="GO" id="GO:0005886">
    <property type="term" value="C:plasma membrane"/>
    <property type="evidence" value="ECO:0007669"/>
    <property type="project" value="UniProtKB-SubCell"/>
</dbReference>
<organism evidence="10 12">
    <name type="scientific">Aliivibrio fischeri</name>
    <name type="common">Vibrio fischeri</name>
    <dbReference type="NCBI Taxonomy" id="668"/>
    <lineage>
        <taxon>Bacteria</taxon>
        <taxon>Pseudomonadati</taxon>
        <taxon>Pseudomonadota</taxon>
        <taxon>Gammaproteobacteria</taxon>
        <taxon>Vibrionales</taxon>
        <taxon>Vibrionaceae</taxon>
        <taxon>Aliivibrio</taxon>
    </lineage>
</organism>
<accession>A0A510UFE7</accession>
<feature type="transmembrane region" description="Helical" evidence="6">
    <location>
        <begin position="15"/>
        <end position="35"/>
    </location>
</feature>
<evidence type="ECO:0000259" key="7">
    <source>
        <dbReference type="PROSITE" id="PS50111"/>
    </source>
</evidence>
<dbReference type="PROSITE" id="PS50192">
    <property type="entry name" value="T_SNARE"/>
    <property type="match status" value="1"/>
</dbReference>
<dbReference type="Gene3D" id="1.10.287.950">
    <property type="entry name" value="Methyl-accepting chemotaxis protein"/>
    <property type="match status" value="1"/>
</dbReference>
<dbReference type="GO" id="GO:0007165">
    <property type="term" value="P:signal transduction"/>
    <property type="evidence" value="ECO:0007669"/>
    <property type="project" value="UniProtKB-KW"/>
</dbReference>
<keyword evidence="6" id="KW-0812">Transmembrane</keyword>
<dbReference type="InterPro" id="IPR004089">
    <property type="entry name" value="MCPsignal_dom"/>
</dbReference>
<feature type="domain" description="T-SNARE coiled-coil homology" evidence="8">
    <location>
        <begin position="567"/>
        <end position="629"/>
    </location>
</feature>
<keyword evidence="2" id="KW-1003">Cell membrane</keyword>
<sequence>MNAINRFLLNIPLRYQILFPPLFAIMVMIISMLIISSAMNQSVKNSEVLNVRLQEMTHLSSSETKILQIFSEINRSLSNPEALENVDDYVFEQIELINYDFNYIEEEHNKIKDQKHTTQQLITDLNKVSALLENMKDIIESNQTISKKMQTEWAKLPYLSDSIELLSKEVQDNDQHHWIEMEEALYSSSEILQIKLNSLYNFNIDNEDFEIIDAEFIKINQVIDDIHESDAKRKIQLNISNLQSIYHQFSELITNLNNNKSDLFEIENSINYLIKNQSSRINEISSTLSKDSIELVFSSKQMIIISMICFTLLTMLITWITIRTIVMPIRILKDQIEFLSEGKLNELNNLIGSNEVAELCQNTDKTALHLHQIVNALRDIASEVSTSSLSLNVLMNTNEKNILEEKSQIELIAAAVTELSAAATQVDHVAMNADERAKEALNLSRSGSDTASVSSQLSQELVKQMGLTAQEVESLKVQSEQISEVITVIDSISDQTNLLALNAAIEAARAGESGRGFAVVADEVRMLAAKTQQSTLTIQEVIDRLQSTSNDVVESVSKSIKIINETQEMTEKTNSQLLDISKEIEEITCSNTEVATAANEQNQAILSISESINLMTENINKNIDEMNNISSNADKLSELSTSQVEQLKFFTLIDKDHEK</sequence>
<dbReference type="InterPro" id="IPR000727">
    <property type="entry name" value="T_SNARE_dom"/>
</dbReference>
<evidence type="ECO:0000313" key="13">
    <source>
        <dbReference type="Proteomes" id="UP000448038"/>
    </source>
</evidence>
<comment type="similarity">
    <text evidence="4">Belongs to the methyl-accepting chemotaxis (MCP) protein family.</text>
</comment>
<evidence type="ECO:0000256" key="3">
    <source>
        <dbReference type="ARBA" id="ARBA00023224"/>
    </source>
</evidence>
<comment type="caution">
    <text evidence="10">The sequence shown here is derived from an EMBL/GenBank/DDBJ whole genome shotgun (WGS) entry which is preliminary data.</text>
</comment>
<keyword evidence="6" id="KW-0472">Membrane</keyword>
<dbReference type="SUPFAM" id="SSF58104">
    <property type="entry name" value="Methyl-accepting chemotaxis protein (MCP) signaling domain"/>
    <property type="match status" value="1"/>
</dbReference>
<keyword evidence="3 5" id="KW-0807">Transducer</keyword>
<dbReference type="InterPro" id="IPR004090">
    <property type="entry name" value="Chemotax_Me-accpt_rcpt"/>
</dbReference>
<dbReference type="Proteomes" id="UP000448038">
    <property type="component" value="Unassembled WGS sequence"/>
</dbReference>
<evidence type="ECO:0000313" key="11">
    <source>
        <dbReference type="EMBL" id="MUK49427.1"/>
    </source>
</evidence>
<dbReference type="GO" id="GO:0004888">
    <property type="term" value="F:transmembrane signaling receptor activity"/>
    <property type="evidence" value="ECO:0007669"/>
    <property type="project" value="InterPro"/>
</dbReference>
<gene>
    <name evidence="10" type="ORF">AFI02nite_13900</name>
    <name evidence="11" type="ORF">GNP88_09600</name>
</gene>
<dbReference type="PANTHER" id="PTHR32089:SF33">
    <property type="entry name" value="TOXIN COREGULATED PILUS BIOSYNTHESIS PROTEIN I"/>
    <property type="match status" value="1"/>
</dbReference>
<evidence type="ECO:0000256" key="4">
    <source>
        <dbReference type="ARBA" id="ARBA00029447"/>
    </source>
</evidence>
<dbReference type="GO" id="GO:0006935">
    <property type="term" value="P:chemotaxis"/>
    <property type="evidence" value="ECO:0007669"/>
    <property type="project" value="InterPro"/>
</dbReference>
<comment type="subcellular location">
    <subcellularLocation>
        <location evidence="1">Cell inner membrane</location>
        <topology evidence="1">Multi-pass membrane protein</topology>
    </subcellularLocation>
</comment>
<dbReference type="PRINTS" id="PR00260">
    <property type="entry name" value="CHEMTRNSDUCR"/>
</dbReference>
<dbReference type="SMART" id="SM00283">
    <property type="entry name" value="MA"/>
    <property type="match status" value="1"/>
</dbReference>
<feature type="transmembrane region" description="Helical" evidence="6">
    <location>
        <begin position="302"/>
        <end position="322"/>
    </location>
</feature>